<dbReference type="AlphaFoldDB" id="A0A1M5QSW7"/>
<comment type="similarity">
    <text evidence="6">Belongs to the MoaC family.</text>
</comment>
<keyword evidence="4 6" id="KW-0501">Molybdenum cofactor biosynthesis</keyword>
<evidence type="ECO:0000256" key="5">
    <source>
        <dbReference type="ARBA" id="ARBA00023239"/>
    </source>
</evidence>
<evidence type="ECO:0000256" key="4">
    <source>
        <dbReference type="ARBA" id="ARBA00023150"/>
    </source>
</evidence>
<dbReference type="HAMAP" id="MF_01224_B">
    <property type="entry name" value="MoaC_B"/>
    <property type="match status" value="1"/>
</dbReference>
<dbReference type="RefSeq" id="WP_072724401.1">
    <property type="nucleotide sequence ID" value="NZ_FQXH01000009.1"/>
</dbReference>
<dbReference type="InterPro" id="IPR050105">
    <property type="entry name" value="MoCo_biosynth_MoaA/MoaC"/>
</dbReference>
<proteinExistence type="inferred from homology"/>
<keyword evidence="9" id="KW-1185">Reference proteome</keyword>
<dbReference type="InterPro" id="IPR002820">
    <property type="entry name" value="Mopterin_CF_biosynth-C_dom"/>
</dbReference>
<dbReference type="STRING" id="1123350.SAMN02744040_01080"/>
<keyword evidence="5 6" id="KW-0456">Lyase</keyword>
<organism evidence="8 9">
    <name type="scientific">Tepidibacter thalassicus DSM 15285</name>
    <dbReference type="NCBI Taxonomy" id="1123350"/>
    <lineage>
        <taxon>Bacteria</taxon>
        <taxon>Bacillati</taxon>
        <taxon>Bacillota</taxon>
        <taxon>Clostridia</taxon>
        <taxon>Peptostreptococcales</taxon>
        <taxon>Peptostreptococcaceae</taxon>
        <taxon>Tepidibacter</taxon>
    </lineage>
</organism>
<dbReference type="PANTHER" id="PTHR22960">
    <property type="entry name" value="MOLYBDOPTERIN COFACTOR SYNTHESIS PROTEIN A"/>
    <property type="match status" value="1"/>
</dbReference>
<sequence>MEFSHFNESKRAHMVNVGEKKDTKRVAVAKGNIKMKKETIDLIKEGLVKKGDVLSVAQIGGIMAAKKTFDLIPMCHNIFLTGADIKFNVLEDEIEIEAVVSTVGKTGVEMEALTAVAMAALTIYDMCKAVDKDMVIDNIRLIEKTGGKSDYKRK</sequence>
<feature type="binding site" evidence="6">
    <location>
        <begin position="74"/>
        <end position="76"/>
    </location>
    <ligand>
        <name>substrate</name>
    </ligand>
</feature>
<protein>
    <recommendedName>
        <fullName evidence="3 6">Cyclic pyranopterin monophosphate synthase</fullName>
        <ecNumber evidence="3 6">4.6.1.17</ecNumber>
    </recommendedName>
    <alternativeName>
        <fullName evidence="6">Molybdenum cofactor biosynthesis protein C</fullName>
    </alternativeName>
</protein>
<dbReference type="SUPFAM" id="SSF55040">
    <property type="entry name" value="Molybdenum cofactor biosynthesis protein C, MoaC"/>
    <property type="match status" value="1"/>
</dbReference>
<comment type="catalytic activity">
    <reaction evidence="1 6">
        <text>(8S)-3',8-cyclo-7,8-dihydroguanosine 5'-triphosphate = cyclic pyranopterin phosphate + diphosphate</text>
        <dbReference type="Rhea" id="RHEA:49580"/>
        <dbReference type="ChEBI" id="CHEBI:33019"/>
        <dbReference type="ChEBI" id="CHEBI:59648"/>
        <dbReference type="ChEBI" id="CHEBI:131766"/>
        <dbReference type="EC" id="4.6.1.17"/>
    </reaction>
</comment>
<accession>A0A1M5QSW7</accession>
<gene>
    <name evidence="6" type="primary">moaC</name>
    <name evidence="8" type="ORF">SAMN02744040_01080</name>
</gene>
<dbReference type="CDD" id="cd01420">
    <property type="entry name" value="MoaC_PE"/>
    <property type="match status" value="1"/>
</dbReference>
<evidence type="ECO:0000313" key="8">
    <source>
        <dbReference type="EMBL" id="SHH17058.1"/>
    </source>
</evidence>
<dbReference type="InterPro" id="IPR047594">
    <property type="entry name" value="MoaC_bact/euk"/>
</dbReference>
<feature type="domain" description="Molybdopterin cofactor biosynthesis C (MoaC)" evidence="7">
    <location>
        <begin position="14"/>
        <end position="147"/>
    </location>
</feature>
<dbReference type="Proteomes" id="UP000242520">
    <property type="component" value="Unassembled WGS sequence"/>
</dbReference>
<feature type="active site" evidence="6">
    <location>
        <position position="125"/>
    </location>
</feature>
<dbReference type="Gene3D" id="3.30.70.640">
    <property type="entry name" value="Molybdopterin cofactor biosynthesis C (MoaC) domain"/>
    <property type="match status" value="1"/>
</dbReference>
<name>A0A1M5QSW7_9FIRM</name>
<evidence type="ECO:0000256" key="2">
    <source>
        <dbReference type="ARBA" id="ARBA00005046"/>
    </source>
</evidence>
<dbReference type="GO" id="GO:0006777">
    <property type="term" value="P:Mo-molybdopterin cofactor biosynthetic process"/>
    <property type="evidence" value="ECO:0007669"/>
    <property type="project" value="UniProtKB-UniRule"/>
</dbReference>
<dbReference type="InterPro" id="IPR036522">
    <property type="entry name" value="MoaC_sf"/>
</dbReference>
<dbReference type="EMBL" id="FQXH01000009">
    <property type="protein sequence ID" value="SHH17058.1"/>
    <property type="molecule type" value="Genomic_DNA"/>
</dbReference>
<dbReference type="Pfam" id="PF01967">
    <property type="entry name" value="MoaC"/>
    <property type="match status" value="1"/>
</dbReference>
<dbReference type="GO" id="GO:0061799">
    <property type="term" value="F:cyclic pyranopterin monophosphate synthase activity"/>
    <property type="evidence" value="ECO:0007669"/>
    <property type="project" value="UniProtKB-UniRule"/>
</dbReference>
<evidence type="ECO:0000256" key="1">
    <source>
        <dbReference type="ARBA" id="ARBA00001637"/>
    </source>
</evidence>
<dbReference type="EC" id="4.6.1.17" evidence="3 6"/>
<dbReference type="UniPathway" id="UPA00344"/>
<feature type="binding site" evidence="6">
    <location>
        <begin position="110"/>
        <end position="111"/>
    </location>
    <ligand>
        <name>substrate</name>
    </ligand>
</feature>
<dbReference type="OrthoDB" id="9794429at2"/>
<evidence type="ECO:0000313" key="9">
    <source>
        <dbReference type="Proteomes" id="UP000242520"/>
    </source>
</evidence>
<comment type="subunit">
    <text evidence="6">Homohexamer; trimer of dimers.</text>
</comment>
<dbReference type="InterPro" id="IPR023045">
    <property type="entry name" value="MoaC"/>
</dbReference>
<evidence type="ECO:0000256" key="3">
    <source>
        <dbReference type="ARBA" id="ARBA00012575"/>
    </source>
</evidence>
<reference evidence="9" key="1">
    <citation type="submission" date="2016-11" db="EMBL/GenBank/DDBJ databases">
        <authorList>
            <person name="Varghese N."/>
            <person name="Submissions S."/>
        </authorList>
    </citation>
    <scope>NUCLEOTIDE SEQUENCE [LARGE SCALE GENOMIC DNA]</scope>
    <source>
        <strain evidence="9">DSM 15285</strain>
    </source>
</reference>
<dbReference type="NCBIfam" id="NF006870">
    <property type="entry name" value="PRK09364.1"/>
    <property type="match status" value="1"/>
</dbReference>
<comment type="pathway">
    <text evidence="2 6">Cofactor biosynthesis; molybdopterin biosynthesis.</text>
</comment>
<evidence type="ECO:0000256" key="6">
    <source>
        <dbReference type="HAMAP-Rule" id="MF_01224"/>
    </source>
</evidence>
<evidence type="ECO:0000259" key="7">
    <source>
        <dbReference type="Pfam" id="PF01967"/>
    </source>
</evidence>
<comment type="function">
    <text evidence="6">Catalyzes the conversion of (8S)-3',8-cyclo-7,8-dihydroguanosine 5'-triphosphate to cyclic pyranopterin monophosphate (cPMP).</text>
</comment>
<dbReference type="NCBIfam" id="TIGR00581">
    <property type="entry name" value="moaC"/>
    <property type="match status" value="1"/>
</dbReference>